<organism evidence="2 3">
    <name type="scientific">Antrodiella citrinella</name>
    <dbReference type="NCBI Taxonomy" id="2447956"/>
    <lineage>
        <taxon>Eukaryota</taxon>
        <taxon>Fungi</taxon>
        <taxon>Dikarya</taxon>
        <taxon>Basidiomycota</taxon>
        <taxon>Agaricomycotina</taxon>
        <taxon>Agaricomycetes</taxon>
        <taxon>Polyporales</taxon>
        <taxon>Steccherinaceae</taxon>
        <taxon>Antrodiella</taxon>
    </lineage>
</organism>
<feature type="compositionally biased region" description="Pro residues" evidence="1">
    <location>
        <begin position="1"/>
        <end position="13"/>
    </location>
</feature>
<sequence length="390" mass="43702">MPFPTPFPLPPAAVPLSASRRRRARSDSAESSEVPAKKKAYTDPLASIGGIFFIIGDMFYPIRDILLTGLQRSEDTDPTLYDSRENRLFSLFKILQKHRRTIIADLTVANDGENSGVDTLMSISGRLEAGRKYTKNACVHGIKTQIGSWFSGWNIPTEKSSRGFNHDMCGKMLCPVDYDWSDPAVKQSLRTGQGKYFAGPEDLCFLLWPENEYDADDPIHNFLRSRLIVKFILLGPNTATEKEAKIRGKVKSRAAHHGITSININTVVGCAVLVHYALSSQAQMSRGGTVARGADAKTIAQKIAAHGGAWPYETFYQTIIRFVTEMFTEDQRSSLEQWFTTEVFGEEFDRWDPLEEDEEEDPAAPKTGVLHRMVMMQKQVLREARNDGGE</sequence>
<evidence type="ECO:0000256" key="1">
    <source>
        <dbReference type="SAM" id="MobiDB-lite"/>
    </source>
</evidence>
<dbReference type="AlphaFoldDB" id="A0A4S4LVL0"/>
<evidence type="ECO:0000313" key="2">
    <source>
        <dbReference type="EMBL" id="THH16117.1"/>
    </source>
</evidence>
<dbReference type="Proteomes" id="UP000308730">
    <property type="component" value="Unassembled WGS sequence"/>
</dbReference>
<evidence type="ECO:0000313" key="3">
    <source>
        <dbReference type="Proteomes" id="UP000308730"/>
    </source>
</evidence>
<gene>
    <name evidence="2" type="ORF">EUX98_g9354</name>
</gene>
<keyword evidence="3" id="KW-1185">Reference proteome</keyword>
<feature type="region of interest" description="Disordered" evidence="1">
    <location>
        <begin position="1"/>
        <end position="36"/>
    </location>
</feature>
<dbReference type="EMBL" id="SGPM01000759">
    <property type="protein sequence ID" value="THH16117.1"/>
    <property type="molecule type" value="Genomic_DNA"/>
</dbReference>
<protein>
    <submittedName>
        <fullName evidence="2">Uncharacterized protein</fullName>
    </submittedName>
</protein>
<comment type="caution">
    <text evidence="2">The sequence shown here is derived from an EMBL/GenBank/DDBJ whole genome shotgun (WGS) entry which is preliminary data.</text>
</comment>
<proteinExistence type="predicted"/>
<name>A0A4S4LVL0_9APHY</name>
<accession>A0A4S4LVL0</accession>
<reference evidence="2 3" key="1">
    <citation type="submission" date="2019-02" db="EMBL/GenBank/DDBJ databases">
        <title>Genome sequencing of the rare red list fungi Antrodiella citrinella (Flaviporus citrinellus).</title>
        <authorList>
            <person name="Buettner E."/>
            <person name="Kellner H."/>
        </authorList>
    </citation>
    <scope>NUCLEOTIDE SEQUENCE [LARGE SCALE GENOMIC DNA]</scope>
    <source>
        <strain evidence="2 3">DSM 108506</strain>
    </source>
</reference>
<dbReference type="OrthoDB" id="3160134at2759"/>
<dbReference type="Pfam" id="PF20414">
    <property type="entry name" value="DUF6698"/>
    <property type="match status" value="1"/>
</dbReference>
<dbReference type="InterPro" id="IPR046521">
    <property type="entry name" value="DUF6698"/>
</dbReference>